<dbReference type="InterPro" id="IPR007560">
    <property type="entry name" value="Restrct_endonuc_IV_Mrr"/>
</dbReference>
<dbReference type="SUPFAM" id="SSF52980">
    <property type="entry name" value="Restriction endonuclease-like"/>
    <property type="match status" value="1"/>
</dbReference>
<dbReference type="InterPro" id="IPR011335">
    <property type="entry name" value="Restrct_endonuc-II-like"/>
</dbReference>
<dbReference type="InterPro" id="IPR011856">
    <property type="entry name" value="tRNA_endonuc-like_dom_sf"/>
</dbReference>
<evidence type="ECO:0000313" key="4">
    <source>
        <dbReference type="Proteomes" id="UP000308744"/>
    </source>
</evidence>
<dbReference type="EMBL" id="SZPU01000065">
    <property type="protein sequence ID" value="TKI65301.1"/>
    <property type="molecule type" value="Genomic_DNA"/>
</dbReference>
<dbReference type="GO" id="GO:0003916">
    <property type="term" value="F:DNA topoisomerase activity"/>
    <property type="evidence" value="ECO:0007669"/>
    <property type="project" value="InterPro"/>
</dbReference>
<evidence type="ECO:0000259" key="1">
    <source>
        <dbReference type="Pfam" id="PF01396"/>
    </source>
</evidence>
<name>A0A4U2YYJ2_9BACI</name>
<dbReference type="Gene3D" id="3.40.1350.10">
    <property type="match status" value="1"/>
</dbReference>
<dbReference type="Proteomes" id="UP000308744">
    <property type="component" value="Unassembled WGS sequence"/>
</dbReference>
<keyword evidence="3" id="KW-0378">Hydrolase</keyword>
<organism evidence="3 4">
    <name type="scientific">Lysinibacillus mangiferihumi</name>
    <dbReference type="NCBI Taxonomy" id="1130819"/>
    <lineage>
        <taxon>Bacteria</taxon>
        <taxon>Bacillati</taxon>
        <taxon>Bacillota</taxon>
        <taxon>Bacilli</taxon>
        <taxon>Bacillales</taxon>
        <taxon>Bacillaceae</taxon>
        <taxon>Lysinibacillus</taxon>
    </lineage>
</organism>
<dbReference type="PANTHER" id="PTHR30015">
    <property type="entry name" value="MRR RESTRICTION SYSTEM PROTEIN"/>
    <property type="match status" value="1"/>
</dbReference>
<gene>
    <name evidence="3" type="ORF">FC756_17045</name>
</gene>
<feature type="domain" description="Restriction endonuclease type IV Mrr" evidence="2">
    <location>
        <begin position="35"/>
        <end position="145"/>
    </location>
</feature>
<dbReference type="RefSeq" id="WP_107896545.1">
    <property type="nucleotide sequence ID" value="NZ_PYWM01000021.1"/>
</dbReference>
<dbReference type="PANTHER" id="PTHR30015:SF6">
    <property type="entry name" value="SLL1429 PROTEIN"/>
    <property type="match status" value="1"/>
</dbReference>
<reference evidence="3 4" key="1">
    <citation type="submission" date="2019-04" db="EMBL/GenBank/DDBJ databases">
        <title>Lysinibacillus genome sequencing.</title>
        <authorList>
            <person name="Dunlap C."/>
        </authorList>
    </citation>
    <scope>NUCLEOTIDE SEQUENCE [LARGE SCALE GENOMIC DNA]</scope>
    <source>
        <strain evidence="3 4">CCTCC AB 2010389</strain>
    </source>
</reference>
<dbReference type="GO" id="GO:0009307">
    <property type="term" value="P:DNA restriction-modification system"/>
    <property type="evidence" value="ECO:0007669"/>
    <property type="project" value="InterPro"/>
</dbReference>
<keyword evidence="3" id="KW-0255">Endonuclease</keyword>
<comment type="caution">
    <text evidence="3">The sequence shown here is derived from an EMBL/GenBank/DDBJ whole genome shotgun (WGS) entry which is preliminary data.</text>
</comment>
<sequence length="205" mass="23057">MIVILIMVGSKPLFTILKRKQLEQNIARSGIRDIDLMDGFQFEAYLKVLFSRSGYHVTVTPKSGDYGADLVLTKGTKKIVVQAKRYGYGNRVSLGAVQEIYAARAYYGADEAWVVTNSEFTKQAGILGSACCVKLINRNALSQMILKINPSQTPREIYETVNPAPRECKKCGSPMFVRSVQKRERKFFGCSNYPKCTYTENINKD</sequence>
<dbReference type="Pfam" id="PF01396">
    <property type="entry name" value="Zn_ribbon_Top1"/>
    <property type="match status" value="1"/>
</dbReference>
<dbReference type="GO" id="GO:0005694">
    <property type="term" value="C:chromosome"/>
    <property type="evidence" value="ECO:0007669"/>
    <property type="project" value="InterPro"/>
</dbReference>
<evidence type="ECO:0000259" key="2">
    <source>
        <dbReference type="Pfam" id="PF04471"/>
    </source>
</evidence>
<dbReference type="Gene3D" id="3.30.65.10">
    <property type="entry name" value="Bacterial Topoisomerase I, domain 1"/>
    <property type="match status" value="1"/>
</dbReference>
<dbReference type="GO" id="GO:0003677">
    <property type="term" value="F:DNA binding"/>
    <property type="evidence" value="ECO:0007669"/>
    <property type="project" value="InterPro"/>
</dbReference>
<dbReference type="AlphaFoldDB" id="A0A4U2YYJ2"/>
<dbReference type="InterPro" id="IPR052906">
    <property type="entry name" value="Type_IV_Methyl-Rstrct_Enzyme"/>
</dbReference>
<dbReference type="GO" id="GO:0015666">
    <property type="term" value="F:restriction endodeoxyribonuclease activity"/>
    <property type="evidence" value="ECO:0007669"/>
    <property type="project" value="TreeGrafter"/>
</dbReference>
<dbReference type="InterPro" id="IPR013498">
    <property type="entry name" value="Topo_IA_Znf"/>
</dbReference>
<keyword evidence="4" id="KW-1185">Reference proteome</keyword>
<feature type="domain" description="DNA topoisomerase type IA zn finger" evidence="1">
    <location>
        <begin position="166"/>
        <end position="204"/>
    </location>
</feature>
<dbReference type="SUPFAM" id="SSF57783">
    <property type="entry name" value="Zinc beta-ribbon"/>
    <property type="match status" value="1"/>
</dbReference>
<keyword evidence="3" id="KW-0540">Nuclease</keyword>
<accession>A0A4U2YYJ2</accession>
<proteinExistence type="predicted"/>
<evidence type="ECO:0000313" key="3">
    <source>
        <dbReference type="EMBL" id="TKI65301.1"/>
    </source>
</evidence>
<dbReference type="Pfam" id="PF04471">
    <property type="entry name" value="Mrr_cat"/>
    <property type="match status" value="1"/>
</dbReference>
<protein>
    <submittedName>
        <fullName evidence="3">Restriction endonuclease</fullName>
    </submittedName>
</protein>
<dbReference type="GO" id="GO:0006265">
    <property type="term" value="P:DNA topological change"/>
    <property type="evidence" value="ECO:0007669"/>
    <property type="project" value="InterPro"/>
</dbReference>